<dbReference type="EMBL" id="HBGU01070788">
    <property type="protein sequence ID" value="CAD9532796.1"/>
    <property type="molecule type" value="Transcribed_RNA"/>
</dbReference>
<sequence>MGEAVPRASTAQGSTRPSSSFTITRPSSLNDTSSMVSMFGKQVPSQRATAESYTFEKLDTGRQREAHVFAGSRVDPLYRGTEHQRHHMPITPNPGVYKYNPAMGKQASSKKESSFRFSFGRSERFGYIDRQLKHTRTPGPGEYRA</sequence>
<dbReference type="AlphaFoldDB" id="A0A7S2IYG4"/>
<evidence type="ECO:0000313" key="2">
    <source>
        <dbReference type="EMBL" id="CAD9532796.1"/>
    </source>
</evidence>
<feature type="compositionally biased region" description="Polar residues" evidence="1">
    <location>
        <begin position="9"/>
        <end position="36"/>
    </location>
</feature>
<accession>A0A7S2IYG4</accession>
<reference evidence="2" key="1">
    <citation type="submission" date="2021-01" db="EMBL/GenBank/DDBJ databases">
        <authorList>
            <person name="Corre E."/>
            <person name="Pelletier E."/>
            <person name="Niang G."/>
            <person name="Scheremetjew M."/>
            <person name="Finn R."/>
            <person name="Kale V."/>
            <person name="Holt S."/>
            <person name="Cochrane G."/>
            <person name="Meng A."/>
            <person name="Brown T."/>
            <person name="Cohen L."/>
        </authorList>
    </citation>
    <scope>NUCLEOTIDE SEQUENCE</scope>
    <source>
        <strain evidence="2">UTEX LB 985</strain>
    </source>
</reference>
<feature type="region of interest" description="Disordered" evidence="1">
    <location>
        <begin position="76"/>
        <end position="96"/>
    </location>
</feature>
<protein>
    <submittedName>
        <fullName evidence="2">Uncharacterized protein</fullName>
    </submittedName>
</protein>
<name>A0A7S2IYG4_9EUKA</name>
<gene>
    <name evidence="2" type="ORF">CBRE1094_LOCUS38658</name>
</gene>
<feature type="region of interest" description="Disordered" evidence="1">
    <location>
        <begin position="1"/>
        <end position="48"/>
    </location>
</feature>
<organism evidence="2">
    <name type="scientific">Haptolina brevifila</name>
    <dbReference type="NCBI Taxonomy" id="156173"/>
    <lineage>
        <taxon>Eukaryota</taxon>
        <taxon>Haptista</taxon>
        <taxon>Haptophyta</taxon>
        <taxon>Prymnesiophyceae</taxon>
        <taxon>Prymnesiales</taxon>
        <taxon>Prymnesiaceae</taxon>
        <taxon>Haptolina</taxon>
    </lineage>
</organism>
<evidence type="ECO:0000256" key="1">
    <source>
        <dbReference type="SAM" id="MobiDB-lite"/>
    </source>
</evidence>
<proteinExistence type="predicted"/>